<name>A0A072UFH8_MEDTR</name>
<organism evidence="1 3">
    <name type="scientific">Medicago truncatula</name>
    <name type="common">Barrel medic</name>
    <name type="synonym">Medicago tribuloides</name>
    <dbReference type="NCBI Taxonomy" id="3880"/>
    <lineage>
        <taxon>Eukaryota</taxon>
        <taxon>Viridiplantae</taxon>
        <taxon>Streptophyta</taxon>
        <taxon>Embryophyta</taxon>
        <taxon>Tracheophyta</taxon>
        <taxon>Spermatophyta</taxon>
        <taxon>Magnoliopsida</taxon>
        <taxon>eudicotyledons</taxon>
        <taxon>Gunneridae</taxon>
        <taxon>Pentapetalae</taxon>
        <taxon>rosids</taxon>
        <taxon>fabids</taxon>
        <taxon>Fabales</taxon>
        <taxon>Fabaceae</taxon>
        <taxon>Papilionoideae</taxon>
        <taxon>50 kb inversion clade</taxon>
        <taxon>NPAAA clade</taxon>
        <taxon>Hologalegina</taxon>
        <taxon>IRL clade</taxon>
        <taxon>Trifolieae</taxon>
        <taxon>Medicago</taxon>
    </lineage>
</organism>
<keyword evidence="3" id="KW-1185">Reference proteome</keyword>
<sequence>MTSSSLMFTVRRCQPELVPPAAPTPREVKLLSDIDDQEGVMFIEAEADVTLDQFGDALHPPFPCFQQLLYDVPGSEHIIDRTI</sequence>
<dbReference type="Proteomes" id="UP000002051">
    <property type="component" value="Unassembled WGS sequence"/>
</dbReference>
<protein>
    <submittedName>
        <fullName evidence="1">Benzyl alcohol O-benzoyltransferase</fullName>
    </submittedName>
</protein>
<evidence type="ECO:0000313" key="3">
    <source>
        <dbReference type="Proteomes" id="UP000002051"/>
    </source>
</evidence>
<proteinExistence type="predicted"/>
<evidence type="ECO:0000313" key="1">
    <source>
        <dbReference type="EMBL" id="KEH24545.1"/>
    </source>
</evidence>
<dbReference type="Gene3D" id="3.30.559.10">
    <property type="entry name" value="Chloramphenicol acetyltransferase-like domain"/>
    <property type="match status" value="1"/>
</dbReference>
<dbReference type="InterPro" id="IPR023213">
    <property type="entry name" value="CAT-like_dom_sf"/>
</dbReference>
<gene>
    <name evidence="1" type="ordered locus">MTR_7g114417</name>
</gene>
<dbReference type="EMBL" id="CM001223">
    <property type="protein sequence ID" value="KEH24545.1"/>
    <property type="molecule type" value="Genomic_DNA"/>
</dbReference>
<reference evidence="1 3" key="1">
    <citation type="journal article" date="2011" name="Nature">
        <title>The Medicago genome provides insight into the evolution of rhizobial symbioses.</title>
        <authorList>
            <person name="Young N.D."/>
            <person name="Debelle F."/>
            <person name="Oldroyd G.E."/>
            <person name="Geurts R."/>
            <person name="Cannon S.B."/>
            <person name="Udvardi M.K."/>
            <person name="Benedito V.A."/>
            <person name="Mayer K.F."/>
            <person name="Gouzy J."/>
            <person name="Schoof H."/>
            <person name="Van de Peer Y."/>
            <person name="Proost S."/>
            <person name="Cook D.R."/>
            <person name="Meyers B.C."/>
            <person name="Spannagl M."/>
            <person name="Cheung F."/>
            <person name="De Mita S."/>
            <person name="Krishnakumar V."/>
            <person name="Gundlach H."/>
            <person name="Zhou S."/>
            <person name="Mudge J."/>
            <person name="Bharti A.K."/>
            <person name="Murray J.D."/>
            <person name="Naoumkina M.A."/>
            <person name="Rosen B."/>
            <person name="Silverstein K.A."/>
            <person name="Tang H."/>
            <person name="Rombauts S."/>
            <person name="Zhao P.X."/>
            <person name="Zhou P."/>
            <person name="Barbe V."/>
            <person name="Bardou P."/>
            <person name="Bechner M."/>
            <person name="Bellec A."/>
            <person name="Berger A."/>
            <person name="Berges H."/>
            <person name="Bidwell S."/>
            <person name="Bisseling T."/>
            <person name="Choisne N."/>
            <person name="Couloux A."/>
            <person name="Denny R."/>
            <person name="Deshpande S."/>
            <person name="Dai X."/>
            <person name="Doyle J.J."/>
            <person name="Dudez A.M."/>
            <person name="Farmer A.D."/>
            <person name="Fouteau S."/>
            <person name="Franken C."/>
            <person name="Gibelin C."/>
            <person name="Gish J."/>
            <person name="Goldstein S."/>
            <person name="Gonzalez A.J."/>
            <person name="Green P.J."/>
            <person name="Hallab A."/>
            <person name="Hartog M."/>
            <person name="Hua A."/>
            <person name="Humphray S.J."/>
            <person name="Jeong D.H."/>
            <person name="Jing Y."/>
            <person name="Jocker A."/>
            <person name="Kenton S.M."/>
            <person name="Kim D.J."/>
            <person name="Klee K."/>
            <person name="Lai H."/>
            <person name="Lang C."/>
            <person name="Lin S."/>
            <person name="Macmil S.L."/>
            <person name="Magdelenat G."/>
            <person name="Matthews L."/>
            <person name="McCorrison J."/>
            <person name="Monaghan E.L."/>
            <person name="Mun J.H."/>
            <person name="Najar F.Z."/>
            <person name="Nicholson C."/>
            <person name="Noirot C."/>
            <person name="O'Bleness M."/>
            <person name="Paule C.R."/>
            <person name="Poulain J."/>
            <person name="Prion F."/>
            <person name="Qin B."/>
            <person name="Qu C."/>
            <person name="Retzel E.F."/>
            <person name="Riddle C."/>
            <person name="Sallet E."/>
            <person name="Samain S."/>
            <person name="Samson N."/>
            <person name="Sanders I."/>
            <person name="Saurat O."/>
            <person name="Scarpelli C."/>
            <person name="Schiex T."/>
            <person name="Segurens B."/>
            <person name="Severin A.J."/>
            <person name="Sherrier D.J."/>
            <person name="Shi R."/>
            <person name="Sims S."/>
            <person name="Singer S.R."/>
            <person name="Sinharoy S."/>
            <person name="Sterck L."/>
            <person name="Viollet A."/>
            <person name="Wang B.B."/>
            <person name="Wang K."/>
            <person name="Wang M."/>
            <person name="Wang X."/>
            <person name="Warfsmann J."/>
            <person name="Weissenbach J."/>
            <person name="White D.D."/>
            <person name="White J.D."/>
            <person name="Wiley G.B."/>
            <person name="Wincker P."/>
            <person name="Xing Y."/>
            <person name="Yang L."/>
            <person name="Yao Z."/>
            <person name="Ying F."/>
            <person name="Zhai J."/>
            <person name="Zhou L."/>
            <person name="Zuber A."/>
            <person name="Denarie J."/>
            <person name="Dixon R.A."/>
            <person name="May G.D."/>
            <person name="Schwartz D.C."/>
            <person name="Rogers J."/>
            <person name="Quetier F."/>
            <person name="Town C.D."/>
            <person name="Roe B.A."/>
        </authorList>
    </citation>
    <scope>NUCLEOTIDE SEQUENCE [LARGE SCALE GENOMIC DNA]</scope>
    <source>
        <strain evidence="1">A17</strain>
        <strain evidence="2 3">cv. Jemalong A17</strain>
    </source>
</reference>
<dbReference type="STRING" id="3880.A0A072UFH8"/>
<reference evidence="1 3" key="2">
    <citation type="journal article" date="2014" name="BMC Genomics">
        <title>An improved genome release (version Mt4.0) for the model legume Medicago truncatula.</title>
        <authorList>
            <person name="Tang H."/>
            <person name="Krishnakumar V."/>
            <person name="Bidwell S."/>
            <person name="Rosen B."/>
            <person name="Chan A."/>
            <person name="Zhou S."/>
            <person name="Gentzbittel L."/>
            <person name="Childs K.L."/>
            <person name="Yandell M."/>
            <person name="Gundlach H."/>
            <person name="Mayer K.F."/>
            <person name="Schwartz D.C."/>
            <person name="Town C.D."/>
        </authorList>
    </citation>
    <scope>GENOME REANNOTATION</scope>
    <source>
        <strain evidence="1">A17</strain>
        <strain evidence="2 3">cv. Jemalong A17</strain>
    </source>
</reference>
<dbReference type="EnsemblPlants" id="KEH24545">
    <property type="protein sequence ID" value="KEH24545"/>
    <property type="gene ID" value="MTR_7g114417"/>
</dbReference>
<evidence type="ECO:0000313" key="2">
    <source>
        <dbReference type="EnsemblPlants" id="KEH24545"/>
    </source>
</evidence>
<accession>A0A072UFH8</accession>
<dbReference type="AlphaFoldDB" id="A0A072UFH8"/>
<reference evidence="2" key="3">
    <citation type="submission" date="2015-04" db="UniProtKB">
        <authorList>
            <consortium name="EnsemblPlants"/>
        </authorList>
    </citation>
    <scope>IDENTIFICATION</scope>
    <source>
        <strain evidence="2">cv. Jemalong A17</strain>
    </source>
</reference>
<dbReference type="HOGENOM" id="CLU_2546107_0_0_1"/>